<dbReference type="Pfam" id="PF04069">
    <property type="entry name" value="OpuAC"/>
    <property type="match status" value="1"/>
</dbReference>
<dbReference type="PANTHER" id="PTHR30024:SF47">
    <property type="entry name" value="TAURINE-BINDING PERIPLASMIC PROTEIN"/>
    <property type="match status" value="1"/>
</dbReference>
<dbReference type="PANTHER" id="PTHR30024">
    <property type="entry name" value="ALIPHATIC SULFONATES-BINDING PROTEIN-RELATED"/>
    <property type="match status" value="1"/>
</dbReference>
<sequence>MKLKRTLASVIMLTVIVMLAGCGASKKTTENPDQNNASSDKPKVVNIGTQQMPNDEKIAIAKGFFEEELGVKVNIIEFQAGEIRNAMVAKSIDFALLGSSSATLGIANGMDAELIWIHEVLGNAERLVAKNNSDINSIKDLAGKKVATPFASTAHYSLLKALELNGISEKDVTLLDMQMPDIYAAWQRGDIDAAYAWEPTLSNLLKDGKTVISSKDLAANGVVTSNLEIVRKDFAKKYPDIVAKYIKALNKAVNLYNQNQAEAVKTIAKALNITEEEALKQTKGSIWLTAEQQLDPAYFGTSSKKGNLVGSLKDTADFLYKQKSLVSEPKLSTFEQAVNPSYIENALK</sequence>
<dbReference type="RefSeq" id="WP_190259507.1">
    <property type="nucleotide sequence ID" value="NZ_QFGA01000004.1"/>
</dbReference>
<feature type="domain" description="Solute-binding protein family 3/N-terminal" evidence="6">
    <location>
        <begin position="44"/>
        <end position="263"/>
    </location>
</feature>
<name>A0A4Y7R5X8_9FIRM</name>
<dbReference type="InterPro" id="IPR001638">
    <property type="entry name" value="Solute-binding_3/MltF_N"/>
</dbReference>
<feature type="chain" id="PRO_5038852337" evidence="5">
    <location>
        <begin position="21"/>
        <end position="348"/>
    </location>
</feature>
<comment type="caution">
    <text evidence="7">The sequence shown here is derived from an EMBL/GenBank/DDBJ whole genome shotgun (WGS) entry which is preliminary data.</text>
</comment>
<evidence type="ECO:0000313" key="8">
    <source>
        <dbReference type="Proteomes" id="UP000298324"/>
    </source>
</evidence>
<dbReference type="InterPro" id="IPR010068">
    <property type="entry name" value="Peri-bd_TauA"/>
</dbReference>
<dbReference type="Gene3D" id="3.40.190.10">
    <property type="entry name" value="Periplasmic binding protein-like II"/>
    <property type="match status" value="2"/>
</dbReference>
<dbReference type="GO" id="GO:0042597">
    <property type="term" value="C:periplasmic space"/>
    <property type="evidence" value="ECO:0007669"/>
    <property type="project" value="UniProtKB-SubCell"/>
</dbReference>
<feature type="signal peptide" evidence="5">
    <location>
        <begin position="1"/>
        <end position="20"/>
    </location>
</feature>
<dbReference type="GO" id="GO:0042626">
    <property type="term" value="F:ATPase-coupled transmembrane transporter activity"/>
    <property type="evidence" value="ECO:0007669"/>
    <property type="project" value="InterPro"/>
</dbReference>
<dbReference type="AlphaFoldDB" id="A0A4Y7R5X8"/>
<evidence type="ECO:0000313" key="7">
    <source>
        <dbReference type="EMBL" id="TEB04378.1"/>
    </source>
</evidence>
<keyword evidence="8" id="KW-1185">Reference proteome</keyword>
<dbReference type="GO" id="GO:0043190">
    <property type="term" value="C:ATP-binding cassette (ABC) transporter complex"/>
    <property type="evidence" value="ECO:0007669"/>
    <property type="project" value="InterPro"/>
</dbReference>
<keyword evidence="3 5" id="KW-0732">Signal</keyword>
<dbReference type="CDD" id="cd13560">
    <property type="entry name" value="PBP2_taurine"/>
    <property type="match status" value="1"/>
</dbReference>
<dbReference type="EMBL" id="QFGA01000004">
    <property type="protein sequence ID" value="TEB04378.1"/>
    <property type="molecule type" value="Genomic_DNA"/>
</dbReference>
<dbReference type="InterPro" id="IPR007210">
    <property type="entry name" value="ABC_Gly_betaine_transp_sub-bd"/>
</dbReference>
<dbReference type="PROSITE" id="PS51257">
    <property type="entry name" value="PROKAR_LIPOPROTEIN"/>
    <property type="match status" value="1"/>
</dbReference>
<accession>A0A4Y7R5X8</accession>
<dbReference type="Proteomes" id="UP000298324">
    <property type="component" value="Unassembled WGS sequence"/>
</dbReference>
<evidence type="ECO:0000256" key="5">
    <source>
        <dbReference type="SAM" id="SignalP"/>
    </source>
</evidence>
<comment type="similarity">
    <text evidence="2">Belongs to the bacterial solute-binding protein SsuA/TauA family.</text>
</comment>
<dbReference type="SMART" id="SM00062">
    <property type="entry name" value="PBPb"/>
    <property type="match status" value="1"/>
</dbReference>
<dbReference type="NCBIfam" id="TIGR01728">
    <property type="entry name" value="SsuA_fam"/>
    <property type="match status" value="1"/>
</dbReference>
<dbReference type="SUPFAM" id="SSF53850">
    <property type="entry name" value="Periplasmic binding protein-like II"/>
    <property type="match status" value="1"/>
</dbReference>
<reference evidence="7 8" key="1">
    <citation type="journal article" date="2018" name="Environ. Microbiol.">
        <title>Novel energy conservation strategies and behaviour of Pelotomaculum schinkii driving syntrophic propionate catabolism.</title>
        <authorList>
            <person name="Hidalgo-Ahumada C.A.P."/>
            <person name="Nobu M.K."/>
            <person name="Narihiro T."/>
            <person name="Tamaki H."/>
            <person name="Liu W.T."/>
            <person name="Kamagata Y."/>
            <person name="Stams A.J.M."/>
            <person name="Imachi H."/>
            <person name="Sousa D.Z."/>
        </authorList>
    </citation>
    <scope>NUCLEOTIDE SEQUENCE [LARGE SCALE GENOMIC DNA]</scope>
    <source>
        <strain evidence="7 8">HH</strain>
    </source>
</reference>
<evidence type="ECO:0000256" key="1">
    <source>
        <dbReference type="ARBA" id="ARBA00004418"/>
    </source>
</evidence>
<evidence type="ECO:0000256" key="3">
    <source>
        <dbReference type="ARBA" id="ARBA00022729"/>
    </source>
</evidence>
<evidence type="ECO:0000259" key="6">
    <source>
        <dbReference type="SMART" id="SM00062"/>
    </source>
</evidence>
<protein>
    <submittedName>
        <fullName evidence="7">Taurine-binding periplasmic protein</fullName>
    </submittedName>
</protein>
<organism evidence="7 8">
    <name type="scientific">Pelotomaculum schinkii</name>
    <dbReference type="NCBI Taxonomy" id="78350"/>
    <lineage>
        <taxon>Bacteria</taxon>
        <taxon>Bacillati</taxon>
        <taxon>Bacillota</taxon>
        <taxon>Clostridia</taxon>
        <taxon>Eubacteriales</taxon>
        <taxon>Desulfotomaculaceae</taxon>
        <taxon>Pelotomaculum</taxon>
    </lineage>
</organism>
<evidence type="ECO:0000256" key="2">
    <source>
        <dbReference type="ARBA" id="ARBA00010742"/>
    </source>
</evidence>
<comment type="subcellular location">
    <subcellularLocation>
        <location evidence="1">Periplasm</location>
    </subcellularLocation>
</comment>
<feature type="region of interest" description="Disordered" evidence="4">
    <location>
        <begin position="27"/>
        <end position="46"/>
    </location>
</feature>
<evidence type="ECO:0000256" key="4">
    <source>
        <dbReference type="SAM" id="MobiDB-lite"/>
    </source>
</evidence>
<dbReference type="GO" id="GO:0042918">
    <property type="term" value="P:alkanesulfonate transmembrane transport"/>
    <property type="evidence" value="ECO:0007669"/>
    <property type="project" value="TreeGrafter"/>
</dbReference>
<proteinExistence type="inferred from homology"/>
<gene>
    <name evidence="7" type="primary">tauA_2</name>
    <name evidence="7" type="ORF">Psch_04105</name>
</gene>
<dbReference type="InterPro" id="IPR010067">
    <property type="entry name" value="ABC_SsuA_sub-bd"/>
</dbReference>